<reference evidence="1" key="1">
    <citation type="submission" date="2021-06" db="EMBL/GenBank/DDBJ databases">
        <authorList>
            <person name="Nardi T."/>
            <person name="Nardi T."/>
        </authorList>
    </citation>
    <scope>NUCLEOTIDE SEQUENCE</scope>
</reference>
<evidence type="ECO:0000313" key="1">
    <source>
        <dbReference type="EMBL" id="CAG7589188.1"/>
    </source>
</evidence>
<name>A0A8S4C1J2_9ACAR</name>
<dbReference type="AlphaFoldDB" id="A0A8S4C1J2"/>
<proteinExistence type="predicted"/>
<keyword evidence="2" id="KW-1185">Reference proteome</keyword>
<organism evidence="1 2">
    <name type="scientific">Hyalomma marginatum</name>
    <dbReference type="NCBI Taxonomy" id="34627"/>
    <lineage>
        <taxon>Eukaryota</taxon>
        <taxon>Metazoa</taxon>
        <taxon>Ecdysozoa</taxon>
        <taxon>Arthropoda</taxon>
        <taxon>Chelicerata</taxon>
        <taxon>Arachnida</taxon>
        <taxon>Acari</taxon>
        <taxon>Parasitiformes</taxon>
        <taxon>Ixodida</taxon>
        <taxon>Ixodoidea</taxon>
        <taxon>Ixodidae</taxon>
        <taxon>Hyalomminae</taxon>
        <taxon>Hyalomma</taxon>
    </lineage>
</organism>
<dbReference type="EMBL" id="CAJVAF010000029">
    <property type="protein sequence ID" value="CAG7589188.1"/>
    <property type="molecule type" value="Genomic_DNA"/>
</dbReference>
<gene>
    <name evidence="1" type="ORF">MHYMCMPASI_00105</name>
</gene>
<sequence length="55" mass="6720">MTEQLELRIRRTFYEHNYLLDSNKLKKHLKKIFATYLNEDKVTKAKLGDSIRFFN</sequence>
<protein>
    <submittedName>
        <fullName evidence="1">Uncharacterized protein</fullName>
    </submittedName>
</protein>
<evidence type="ECO:0000313" key="2">
    <source>
        <dbReference type="Proteomes" id="UP000837675"/>
    </source>
</evidence>
<comment type="caution">
    <text evidence="1">The sequence shown here is derived from an EMBL/GenBank/DDBJ whole genome shotgun (WGS) entry which is preliminary data.</text>
</comment>
<accession>A0A8S4C1J2</accession>
<dbReference type="Proteomes" id="UP000837675">
    <property type="component" value="Unassembled WGS sequence"/>
</dbReference>